<evidence type="ECO:0000313" key="8">
    <source>
        <dbReference type="EMBL" id="OGN13946.1"/>
    </source>
</evidence>
<dbReference type="AlphaFoldDB" id="A0A1F8FNC4"/>
<sequence length="160" mass="17546">MNLSQLKPNTVRKSKKRVGRGGKRGTFSGKGSKGQKSRAGAGVKPGFRGGDNRIWQLFPKQRGASKKPGGKGLYAKHRFYQLRHNKSTVVNIKELNKFTDGDTITPQTLFEKGVLSREVKEVKVLGDGELSKKLVFEGFSLSKSARDKVIKAGGTIKENS</sequence>
<comment type="caution">
    <text evidence="8">The sequence shown here is derived from an EMBL/GenBank/DDBJ whole genome shotgun (WGS) entry which is preliminary data.</text>
</comment>
<evidence type="ECO:0000256" key="3">
    <source>
        <dbReference type="ARBA" id="ARBA00023274"/>
    </source>
</evidence>
<dbReference type="GO" id="GO:0022625">
    <property type="term" value="C:cytosolic large ribosomal subunit"/>
    <property type="evidence" value="ECO:0007669"/>
    <property type="project" value="TreeGrafter"/>
</dbReference>
<proteinExistence type="inferred from homology"/>
<accession>A0A1F8FNC4</accession>
<reference evidence="8 9" key="1">
    <citation type="journal article" date="2016" name="Nat. Commun.">
        <title>Thousands of microbial genomes shed light on interconnected biogeochemical processes in an aquifer system.</title>
        <authorList>
            <person name="Anantharaman K."/>
            <person name="Brown C.T."/>
            <person name="Hug L.A."/>
            <person name="Sharon I."/>
            <person name="Castelle C.J."/>
            <person name="Probst A.J."/>
            <person name="Thomas B.C."/>
            <person name="Singh A."/>
            <person name="Wilkins M.J."/>
            <person name="Karaoz U."/>
            <person name="Brodie E.L."/>
            <person name="Williams K.H."/>
            <person name="Hubbard S.S."/>
            <person name="Banfield J.F."/>
        </authorList>
    </citation>
    <scope>NUCLEOTIDE SEQUENCE [LARGE SCALE GENOMIC DNA]</scope>
</reference>
<dbReference type="EMBL" id="MGJV01000030">
    <property type="protein sequence ID" value="OGN13946.1"/>
    <property type="molecule type" value="Genomic_DNA"/>
</dbReference>
<dbReference type="InterPro" id="IPR021131">
    <property type="entry name" value="Ribosomal_uL15/eL18"/>
</dbReference>
<dbReference type="PROSITE" id="PS00475">
    <property type="entry name" value="RIBOSOMAL_L15"/>
    <property type="match status" value="1"/>
</dbReference>
<dbReference type="Gene3D" id="3.100.10.10">
    <property type="match status" value="1"/>
</dbReference>
<dbReference type="GO" id="GO:0003735">
    <property type="term" value="F:structural constituent of ribosome"/>
    <property type="evidence" value="ECO:0007669"/>
    <property type="project" value="InterPro"/>
</dbReference>
<feature type="region of interest" description="Disordered" evidence="6">
    <location>
        <begin position="1"/>
        <end position="52"/>
    </location>
</feature>
<keyword evidence="4" id="KW-0699">rRNA-binding</keyword>
<dbReference type="Pfam" id="PF00828">
    <property type="entry name" value="Ribosomal_L27A"/>
    <property type="match status" value="1"/>
</dbReference>
<evidence type="ECO:0000259" key="7">
    <source>
        <dbReference type="Pfam" id="PF00828"/>
    </source>
</evidence>
<name>A0A1F8FNC4_9BACT</name>
<dbReference type="InterPro" id="IPR036227">
    <property type="entry name" value="Ribosomal_uL15/eL18_sf"/>
</dbReference>
<dbReference type="Proteomes" id="UP000176581">
    <property type="component" value="Unassembled WGS sequence"/>
</dbReference>
<evidence type="ECO:0000256" key="1">
    <source>
        <dbReference type="ARBA" id="ARBA00007320"/>
    </source>
</evidence>
<dbReference type="GO" id="GO:0006412">
    <property type="term" value="P:translation"/>
    <property type="evidence" value="ECO:0007669"/>
    <property type="project" value="UniProtKB-UniRule"/>
</dbReference>
<evidence type="ECO:0000256" key="4">
    <source>
        <dbReference type="HAMAP-Rule" id="MF_01341"/>
    </source>
</evidence>
<comment type="function">
    <text evidence="4">Binds to the 23S rRNA.</text>
</comment>
<feature type="domain" description="Large ribosomal subunit protein uL15/eL18" evidence="7">
    <location>
        <begin position="89"/>
        <end position="156"/>
    </location>
</feature>
<evidence type="ECO:0000256" key="6">
    <source>
        <dbReference type="SAM" id="MobiDB-lite"/>
    </source>
</evidence>
<evidence type="ECO:0000256" key="2">
    <source>
        <dbReference type="ARBA" id="ARBA00022980"/>
    </source>
</evidence>
<keyword evidence="2 4" id="KW-0689">Ribosomal protein</keyword>
<feature type="compositionally biased region" description="Basic residues" evidence="6">
    <location>
        <begin position="10"/>
        <end position="23"/>
    </location>
</feature>
<organism evidence="8 9">
    <name type="scientific">Candidatus Yanofskybacteria bacterium RIFCSPHIGHO2_02_FULL_43_22</name>
    <dbReference type="NCBI Taxonomy" id="1802681"/>
    <lineage>
        <taxon>Bacteria</taxon>
        <taxon>Candidatus Yanofskyibacteriota</taxon>
    </lineage>
</organism>
<gene>
    <name evidence="4" type="primary">rplO</name>
    <name evidence="8" type="ORF">A3J47_02220</name>
</gene>
<dbReference type="PANTHER" id="PTHR12934:SF11">
    <property type="entry name" value="LARGE RIBOSOMAL SUBUNIT PROTEIN UL15M"/>
    <property type="match status" value="1"/>
</dbReference>
<evidence type="ECO:0000256" key="5">
    <source>
        <dbReference type="RuleBase" id="RU003888"/>
    </source>
</evidence>
<comment type="subunit">
    <text evidence="4">Part of the 50S ribosomal subunit.</text>
</comment>
<dbReference type="NCBIfam" id="TIGR01071">
    <property type="entry name" value="rplO_bact"/>
    <property type="match status" value="1"/>
</dbReference>
<dbReference type="InterPro" id="IPR001196">
    <property type="entry name" value="Ribosomal_uL15_CS"/>
</dbReference>
<keyword evidence="3 4" id="KW-0687">Ribonucleoprotein</keyword>
<keyword evidence="4" id="KW-0694">RNA-binding</keyword>
<dbReference type="SUPFAM" id="SSF52080">
    <property type="entry name" value="Ribosomal proteins L15p and L18e"/>
    <property type="match status" value="1"/>
</dbReference>
<comment type="similarity">
    <text evidence="1 4 5">Belongs to the universal ribosomal protein uL15 family.</text>
</comment>
<dbReference type="HAMAP" id="MF_01341">
    <property type="entry name" value="Ribosomal_uL15"/>
    <property type="match status" value="1"/>
</dbReference>
<evidence type="ECO:0000313" key="9">
    <source>
        <dbReference type="Proteomes" id="UP000176581"/>
    </source>
</evidence>
<dbReference type="InterPro" id="IPR005749">
    <property type="entry name" value="Ribosomal_uL15_bac-type"/>
</dbReference>
<protein>
    <recommendedName>
        <fullName evidence="4">Large ribosomal subunit protein uL15</fullName>
    </recommendedName>
</protein>
<dbReference type="PANTHER" id="PTHR12934">
    <property type="entry name" value="50S RIBOSOMAL PROTEIN L15"/>
    <property type="match status" value="1"/>
</dbReference>
<dbReference type="InterPro" id="IPR030878">
    <property type="entry name" value="Ribosomal_uL15"/>
</dbReference>
<dbReference type="GO" id="GO:0019843">
    <property type="term" value="F:rRNA binding"/>
    <property type="evidence" value="ECO:0007669"/>
    <property type="project" value="UniProtKB-UniRule"/>
</dbReference>